<reference evidence="2 3" key="1">
    <citation type="submission" date="2016-07" db="EMBL/GenBank/DDBJ databases">
        <title>Pervasive Adenine N6-methylation of Active Genes in Fungi.</title>
        <authorList>
            <consortium name="DOE Joint Genome Institute"/>
            <person name="Mondo S.J."/>
            <person name="Dannebaum R.O."/>
            <person name="Kuo R.C."/>
            <person name="Labutti K."/>
            <person name="Haridas S."/>
            <person name="Kuo A."/>
            <person name="Salamov A."/>
            <person name="Ahrendt S.R."/>
            <person name="Lipzen A."/>
            <person name="Sullivan W."/>
            <person name="Andreopoulos W.B."/>
            <person name="Clum A."/>
            <person name="Lindquist E."/>
            <person name="Daum C."/>
            <person name="Ramamoorthy G.K."/>
            <person name="Gryganskyi A."/>
            <person name="Culley D."/>
            <person name="Magnuson J.K."/>
            <person name="James T.Y."/>
            <person name="O'Malley M.A."/>
            <person name="Stajich J.E."/>
            <person name="Spatafora J.W."/>
            <person name="Visel A."/>
            <person name="Grigoriev I.V."/>
        </authorList>
    </citation>
    <scope>NUCLEOTIDE SEQUENCE [LARGE SCALE GENOMIC DNA]</scope>
    <source>
        <strain evidence="2 3">JEL800</strain>
    </source>
</reference>
<proteinExistence type="predicted"/>
<dbReference type="Gene3D" id="1.25.40.10">
    <property type="entry name" value="Tetratricopeptide repeat domain"/>
    <property type="match status" value="1"/>
</dbReference>
<protein>
    <submittedName>
        <fullName evidence="2">Uncharacterized protein</fullName>
    </submittedName>
</protein>
<dbReference type="InterPro" id="IPR011990">
    <property type="entry name" value="TPR-like_helical_dom_sf"/>
</dbReference>
<dbReference type="OrthoDB" id="2146533at2759"/>
<dbReference type="AlphaFoldDB" id="A0A1Y2D2S2"/>
<sequence length="578" mass="64861">MLDGGLRGLSLNEAAADKFDTLVSDQRNPASFCPFGVRLSLLETLIEDWGGRSMLESLTTQYVCTQFIAPTTAKSKLPFIAKLLQSTDPIKQGSVYDAAWFISHSTSSLFLNTVDALYAFFDGKGLDRESVVVWMNIFSSSLHMEEGERDFEGYSKNCIAAIKRMENVVLVMPEWEELRILQRAWVVYELFIVTETNSSFHIAMTPETSLALSELVQTSPTSIYNTLSGLATESSSCLLPKDLAAIITQIELTSGFPELNRRLCVLISHWLLAHLNNLLKSAETPIDRALLQFALGTLHDQMGNMQLALPFLLDSYETYLSTKIHKTDPRVSQIIEIVDPTSSLEDCFALAAAALQSGDTTTAESLFLKTIQFGDKVGYEPSPDSPDCLLESAQYLKDLYKSQNRTDLSKQFDNRLHLAALYKRHGLVRGSEDYELQRAELAAKHYVKTGELSDAIANYLILLRVQKEQLGEYDSAVITTLSQIADLHTKVGQPNTAVKYKVEFYYRTGVAHLEQNEMDKAERMFLRAFDFDATCEIEPGEVDYVIESVKRLVTLYQEQGRERMVKKYEALLQAALGN</sequence>
<comment type="caution">
    <text evidence="2">The sequence shown here is derived from an EMBL/GenBank/DDBJ whole genome shotgun (WGS) entry which is preliminary data.</text>
</comment>
<dbReference type="EMBL" id="MCGO01000001">
    <property type="protein sequence ID" value="ORY53414.1"/>
    <property type="molecule type" value="Genomic_DNA"/>
</dbReference>
<evidence type="ECO:0000313" key="2">
    <source>
        <dbReference type="EMBL" id="ORY53414.1"/>
    </source>
</evidence>
<evidence type="ECO:0000313" key="3">
    <source>
        <dbReference type="Proteomes" id="UP000193642"/>
    </source>
</evidence>
<keyword evidence="3" id="KW-1185">Reference proteome</keyword>
<dbReference type="InterPro" id="IPR019734">
    <property type="entry name" value="TPR_rpt"/>
</dbReference>
<dbReference type="SUPFAM" id="SSF48452">
    <property type="entry name" value="TPR-like"/>
    <property type="match status" value="1"/>
</dbReference>
<name>A0A1Y2D2S2_9FUNG</name>
<evidence type="ECO:0000256" key="1">
    <source>
        <dbReference type="PROSITE-ProRule" id="PRU00339"/>
    </source>
</evidence>
<keyword evidence="1" id="KW-0802">TPR repeat</keyword>
<dbReference type="PROSITE" id="PS50005">
    <property type="entry name" value="TPR"/>
    <property type="match status" value="1"/>
</dbReference>
<organism evidence="2 3">
    <name type="scientific">Rhizoclosmatium globosum</name>
    <dbReference type="NCBI Taxonomy" id="329046"/>
    <lineage>
        <taxon>Eukaryota</taxon>
        <taxon>Fungi</taxon>
        <taxon>Fungi incertae sedis</taxon>
        <taxon>Chytridiomycota</taxon>
        <taxon>Chytridiomycota incertae sedis</taxon>
        <taxon>Chytridiomycetes</taxon>
        <taxon>Chytridiales</taxon>
        <taxon>Chytriomycetaceae</taxon>
        <taxon>Rhizoclosmatium</taxon>
    </lineage>
</organism>
<dbReference type="Proteomes" id="UP000193642">
    <property type="component" value="Unassembled WGS sequence"/>
</dbReference>
<feature type="repeat" description="TPR" evidence="1">
    <location>
        <begin position="502"/>
        <end position="535"/>
    </location>
</feature>
<gene>
    <name evidence="2" type="ORF">BCR33DRAFT_760871</name>
</gene>
<accession>A0A1Y2D2S2</accession>